<name>A0A8B7XVL3_ACAPL</name>
<feature type="domain" description="Tubulin--tyrosine ligase-like protein 12 SET-like" evidence="2">
    <location>
        <begin position="84"/>
        <end position="252"/>
    </location>
</feature>
<dbReference type="Proteomes" id="UP000694845">
    <property type="component" value="Unplaced"/>
</dbReference>
<evidence type="ECO:0000259" key="2">
    <source>
        <dbReference type="Pfam" id="PF25556"/>
    </source>
</evidence>
<accession>A0A8B7XVL3</accession>
<dbReference type="PROSITE" id="PS51221">
    <property type="entry name" value="TTL"/>
    <property type="match status" value="1"/>
</dbReference>
<dbReference type="GeneID" id="110976151"/>
<dbReference type="KEGG" id="aplc:110976151"/>
<dbReference type="RefSeq" id="XP_022084894.1">
    <property type="nucleotide sequence ID" value="XM_022229202.1"/>
</dbReference>
<dbReference type="InterPro" id="IPR004344">
    <property type="entry name" value="TTL/TTLL_fam"/>
</dbReference>
<evidence type="ECO:0000313" key="4">
    <source>
        <dbReference type="RefSeq" id="XP_022084894.1"/>
    </source>
</evidence>
<dbReference type="Pfam" id="PF03133">
    <property type="entry name" value="TTL"/>
    <property type="match status" value="1"/>
</dbReference>
<evidence type="ECO:0000313" key="3">
    <source>
        <dbReference type="Proteomes" id="UP000694845"/>
    </source>
</evidence>
<dbReference type="Pfam" id="PF25556">
    <property type="entry name" value="SET_TTL"/>
    <property type="match status" value="1"/>
</dbReference>
<organism evidence="3 4">
    <name type="scientific">Acanthaster planci</name>
    <name type="common">Crown-of-thorns starfish</name>
    <dbReference type="NCBI Taxonomy" id="133434"/>
    <lineage>
        <taxon>Eukaryota</taxon>
        <taxon>Metazoa</taxon>
        <taxon>Echinodermata</taxon>
        <taxon>Eleutherozoa</taxon>
        <taxon>Asterozoa</taxon>
        <taxon>Asteroidea</taxon>
        <taxon>Valvatacea</taxon>
        <taxon>Valvatida</taxon>
        <taxon>Acanthasteridae</taxon>
        <taxon>Acanthaster</taxon>
    </lineage>
</organism>
<dbReference type="InterPro" id="IPR027749">
    <property type="entry name" value="TTLL12"/>
</dbReference>
<evidence type="ECO:0000256" key="1">
    <source>
        <dbReference type="SAM" id="MobiDB-lite"/>
    </source>
</evidence>
<feature type="compositionally biased region" description="Basic and acidic residues" evidence="1">
    <location>
        <begin position="62"/>
        <end position="78"/>
    </location>
</feature>
<dbReference type="PANTHER" id="PTHR46088">
    <property type="entry name" value="TUBULIN--TYROSINE LIGASE-LIKE PROTEIN 12"/>
    <property type="match status" value="1"/>
</dbReference>
<dbReference type="PANTHER" id="PTHR46088:SF1">
    <property type="entry name" value="TUBULIN--TYROSINE LIGASE-LIKE PROTEIN 12"/>
    <property type="match status" value="1"/>
</dbReference>
<protein>
    <submittedName>
        <fullName evidence="4">Tubulin--tyrosine ligase-like protein 12 isoform X1</fullName>
    </submittedName>
</protein>
<dbReference type="OMA" id="WTPDCKR"/>
<gene>
    <name evidence="4" type="primary">LOC110976151</name>
</gene>
<sequence length="640" mass="74047">MENGQEKTNFSNFIEVHRSQLEISGVPERFWPSVYSKLENQYFDAGQKFMLTYVDIEDAKTEEGKTVGGDGREMEKPPTENAPSKLKVVVSHEEGVDAMDGDSIYLIDHAWTYRFTEARIQLQTVPGLLPRMMSLMGLAQSDGQNQDECIEKVLAESWRYSRTYSVNAQGLIAEDRQPVWYILDEFGSQILHDDTPSCRLVPFFYVPHQIAYSLLFPLRDLEYGDDVTVDYAFPAQDSLMRQIRLLPWQPCDLTHIDTVQPEPDLDYMTRVCNCISPEVGANPVLRDISGQLRVYSDHPQTLANLHHPRFEFVDKEEEADILFVKETFRDFRKLSNDTHQYVSQFPGEKLIVTKDMLALTSRRAAGKDQLGASCGPKWLPVTFDLWNNLPQFVSYFQQQEKKGAPNIWICKPFNLARGLDTTVASNLNQIIRQTETDVPKVACEYLTDPVLFVRDGIGPVKFDVRYIVLFTSVKPLKVYAYKIFWLRFANKPFSLDTLDDYSKHFTVMNYTANEPGENFYQMLWHEFPGHFNQQNPGYEWDEVEASIHDMIQEFFQAAVSKPPPRGITHCPWSRAMYALDIMLKWDTDSAGKKIIQPVLLECNYFPDCERATWHREEFFDDIFSTLFLGDIKDRPVKELF</sequence>
<dbReference type="Gene3D" id="3.30.470.20">
    <property type="entry name" value="ATP-grasp fold, B domain"/>
    <property type="match status" value="1"/>
</dbReference>
<keyword evidence="3" id="KW-1185">Reference proteome</keyword>
<feature type="region of interest" description="Disordered" evidence="1">
    <location>
        <begin position="62"/>
        <end position="83"/>
    </location>
</feature>
<dbReference type="InterPro" id="IPR057954">
    <property type="entry name" value="SET_TTL12"/>
</dbReference>
<dbReference type="AlphaFoldDB" id="A0A8B7XVL3"/>
<dbReference type="GO" id="GO:0005737">
    <property type="term" value="C:cytoplasm"/>
    <property type="evidence" value="ECO:0007669"/>
    <property type="project" value="TreeGrafter"/>
</dbReference>
<reference evidence="4" key="1">
    <citation type="submission" date="2025-08" db="UniProtKB">
        <authorList>
            <consortium name="RefSeq"/>
        </authorList>
    </citation>
    <scope>IDENTIFICATION</scope>
</reference>
<dbReference type="OrthoDB" id="60477at2759"/>
<proteinExistence type="predicted"/>